<dbReference type="SUPFAM" id="SSF48264">
    <property type="entry name" value="Cytochrome P450"/>
    <property type="match status" value="1"/>
</dbReference>
<feature type="binding site" description="axial binding residue" evidence="2">
    <location>
        <position position="464"/>
    </location>
    <ligand>
        <name>heme</name>
        <dbReference type="ChEBI" id="CHEBI:30413"/>
    </ligand>
    <ligandPart>
        <name>Fe</name>
        <dbReference type="ChEBI" id="CHEBI:18248"/>
    </ligandPart>
</feature>
<comment type="similarity">
    <text evidence="1">Belongs to the cytochrome P450 family.</text>
</comment>
<keyword evidence="2" id="KW-0349">Heme</keyword>
<keyword evidence="2" id="KW-0479">Metal-binding</keyword>
<accession>A0A8H3IGA9</accession>
<evidence type="ECO:0000256" key="2">
    <source>
        <dbReference type="PIRSR" id="PIRSR602401-1"/>
    </source>
</evidence>
<sequence length="534" mass="59817">MNLISVLASLILASCSWTFFSIISNYNTARKIALPVIISPVSPLNPLWILTYRTFPLILSLKHLPFGLGKWARCTYMGWTFHDKHALHHELGPVFIVVTPSGNEVSVADPQATHTILSRRKEFIKPAVMYEQLNVFGRNLNTVEGEDWQRQRRLTAPNFNERTSSLVWKEALRQAHDMAQFWAEQGAQGTRETVADTATLALHVLTCVGFGLSYSFHHGVRDLSNGHSMTYRDALSLCLRNIITFAIFPKKVLSLSFLPKKLRSLGVATQEFQKYMEEMLTHERNMAAKREHGTGNLMGSLVRASEEAQKSSDTNDPTRLGLTDEEIFGNIFAFNLAGHETTANTLATSLVLLAANPECQDWLIEEVHHVLGNSGGSEDWNLTLGDKTHILSPNTTININVQALHTDPQTWGSDALDWRPSRWLKASSSTVSSNHDHISSIAAENFIEPKVGTFIPWADGPRECVGRKFSQVEFVAVLAGLFRQYRVRPVLKNEEGEADGKMALVRMVDDSAISAITLQMLEPRSRSLRWERQG</sequence>
<dbReference type="PANTHER" id="PTHR24305:SF166">
    <property type="entry name" value="CYTOCHROME P450 12A4, MITOCHONDRIAL-RELATED"/>
    <property type="match status" value="1"/>
</dbReference>
<dbReference type="OrthoDB" id="1470350at2759"/>
<dbReference type="AlphaFoldDB" id="A0A8H3IGA9"/>
<keyword evidence="2" id="KW-0408">Iron</keyword>
<dbReference type="PRINTS" id="PR00385">
    <property type="entry name" value="P450"/>
</dbReference>
<dbReference type="PANTHER" id="PTHR24305">
    <property type="entry name" value="CYTOCHROME P450"/>
    <property type="match status" value="1"/>
</dbReference>
<protein>
    <recommendedName>
        <fullName evidence="5">Cytochrome P450</fullName>
    </recommendedName>
</protein>
<dbReference type="PRINTS" id="PR00463">
    <property type="entry name" value="EP450I"/>
</dbReference>
<evidence type="ECO:0000313" key="3">
    <source>
        <dbReference type="EMBL" id="CAF9919735.1"/>
    </source>
</evidence>
<dbReference type="GO" id="GO:0004497">
    <property type="term" value="F:monooxygenase activity"/>
    <property type="evidence" value="ECO:0007669"/>
    <property type="project" value="InterPro"/>
</dbReference>
<dbReference type="EMBL" id="CAJPDR010000127">
    <property type="protein sequence ID" value="CAF9919735.1"/>
    <property type="molecule type" value="Genomic_DNA"/>
</dbReference>
<dbReference type="InterPro" id="IPR001128">
    <property type="entry name" value="Cyt_P450"/>
</dbReference>
<reference evidence="3" key="1">
    <citation type="submission" date="2021-03" db="EMBL/GenBank/DDBJ databases">
        <authorList>
            <person name="Tagirdzhanova G."/>
        </authorList>
    </citation>
    <scope>NUCLEOTIDE SEQUENCE</scope>
</reference>
<gene>
    <name evidence="3" type="ORF">ALECFALPRED_001277</name>
</gene>
<evidence type="ECO:0000256" key="1">
    <source>
        <dbReference type="ARBA" id="ARBA00010617"/>
    </source>
</evidence>
<comment type="cofactor">
    <cofactor evidence="2">
        <name>heme</name>
        <dbReference type="ChEBI" id="CHEBI:30413"/>
    </cofactor>
</comment>
<proteinExistence type="inferred from homology"/>
<dbReference type="GO" id="GO:0020037">
    <property type="term" value="F:heme binding"/>
    <property type="evidence" value="ECO:0007669"/>
    <property type="project" value="InterPro"/>
</dbReference>
<evidence type="ECO:0000313" key="4">
    <source>
        <dbReference type="Proteomes" id="UP000664203"/>
    </source>
</evidence>
<dbReference type="Gene3D" id="1.10.630.10">
    <property type="entry name" value="Cytochrome P450"/>
    <property type="match status" value="1"/>
</dbReference>
<comment type="caution">
    <text evidence="3">The sequence shown here is derived from an EMBL/GenBank/DDBJ whole genome shotgun (WGS) entry which is preliminary data.</text>
</comment>
<keyword evidence="4" id="KW-1185">Reference proteome</keyword>
<dbReference type="InterPro" id="IPR036396">
    <property type="entry name" value="Cyt_P450_sf"/>
</dbReference>
<dbReference type="Proteomes" id="UP000664203">
    <property type="component" value="Unassembled WGS sequence"/>
</dbReference>
<dbReference type="Pfam" id="PF00067">
    <property type="entry name" value="p450"/>
    <property type="match status" value="2"/>
</dbReference>
<dbReference type="InterPro" id="IPR002401">
    <property type="entry name" value="Cyt_P450_E_grp-I"/>
</dbReference>
<evidence type="ECO:0008006" key="5">
    <source>
        <dbReference type="Google" id="ProtNLM"/>
    </source>
</evidence>
<dbReference type="GO" id="GO:0016705">
    <property type="term" value="F:oxidoreductase activity, acting on paired donors, with incorporation or reduction of molecular oxygen"/>
    <property type="evidence" value="ECO:0007669"/>
    <property type="project" value="InterPro"/>
</dbReference>
<dbReference type="GO" id="GO:0005506">
    <property type="term" value="F:iron ion binding"/>
    <property type="evidence" value="ECO:0007669"/>
    <property type="project" value="InterPro"/>
</dbReference>
<dbReference type="InterPro" id="IPR050121">
    <property type="entry name" value="Cytochrome_P450_monoxygenase"/>
</dbReference>
<name>A0A8H3IGA9_9LECA</name>
<organism evidence="3 4">
    <name type="scientific">Alectoria fallacina</name>
    <dbReference type="NCBI Taxonomy" id="1903189"/>
    <lineage>
        <taxon>Eukaryota</taxon>
        <taxon>Fungi</taxon>
        <taxon>Dikarya</taxon>
        <taxon>Ascomycota</taxon>
        <taxon>Pezizomycotina</taxon>
        <taxon>Lecanoromycetes</taxon>
        <taxon>OSLEUM clade</taxon>
        <taxon>Lecanoromycetidae</taxon>
        <taxon>Lecanorales</taxon>
        <taxon>Lecanorineae</taxon>
        <taxon>Parmeliaceae</taxon>
        <taxon>Alectoria</taxon>
    </lineage>
</organism>